<dbReference type="AlphaFoldDB" id="A0AAD6Z1B7"/>
<evidence type="ECO:0000256" key="1">
    <source>
        <dbReference type="SAM" id="Phobius"/>
    </source>
</evidence>
<dbReference type="Proteomes" id="UP001218218">
    <property type="component" value="Unassembled WGS sequence"/>
</dbReference>
<gene>
    <name evidence="2" type="ORF">DFH08DRAFT_825983</name>
</gene>
<comment type="caution">
    <text evidence="2">The sequence shown here is derived from an EMBL/GenBank/DDBJ whole genome shotgun (WGS) entry which is preliminary data.</text>
</comment>
<organism evidence="2 3">
    <name type="scientific">Mycena albidolilacea</name>
    <dbReference type="NCBI Taxonomy" id="1033008"/>
    <lineage>
        <taxon>Eukaryota</taxon>
        <taxon>Fungi</taxon>
        <taxon>Dikarya</taxon>
        <taxon>Basidiomycota</taxon>
        <taxon>Agaricomycotina</taxon>
        <taxon>Agaricomycetes</taxon>
        <taxon>Agaricomycetidae</taxon>
        <taxon>Agaricales</taxon>
        <taxon>Marasmiineae</taxon>
        <taxon>Mycenaceae</taxon>
        <taxon>Mycena</taxon>
    </lineage>
</organism>
<evidence type="ECO:0000313" key="2">
    <source>
        <dbReference type="EMBL" id="KAJ7303128.1"/>
    </source>
</evidence>
<reference evidence="2" key="1">
    <citation type="submission" date="2023-03" db="EMBL/GenBank/DDBJ databases">
        <title>Massive genome expansion in bonnet fungi (Mycena s.s.) driven by repeated elements and novel gene families across ecological guilds.</title>
        <authorList>
            <consortium name="Lawrence Berkeley National Laboratory"/>
            <person name="Harder C.B."/>
            <person name="Miyauchi S."/>
            <person name="Viragh M."/>
            <person name="Kuo A."/>
            <person name="Thoen E."/>
            <person name="Andreopoulos B."/>
            <person name="Lu D."/>
            <person name="Skrede I."/>
            <person name="Drula E."/>
            <person name="Henrissat B."/>
            <person name="Morin E."/>
            <person name="Kohler A."/>
            <person name="Barry K."/>
            <person name="LaButti K."/>
            <person name="Morin E."/>
            <person name="Salamov A."/>
            <person name="Lipzen A."/>
            <person name="Mereny Z."/>
            <person name="Hegedus B."/>
            <person name="Baldrian P."/>
            <person name="Stursova M."/>
            <person name="Weitz H."/>
            <person name="Taylor A."/>
            <person name="Grigoriev I.V."/>
            <person name="Nagy L.G."/>
            <person name="Martin F."/>
            <person name="Kauserud H."/>
        </authorList>
    </citation>
    <scope>NUCLEOTIDE SEQUENCE</scope>
    <source>
        <strain evidence="2">CBHHK002</strain>
    </source>
</reference>
<dbReference type="EMBL" id="JARIHO010000107">
    <property type="protein sequence ID" value="KAJ7303128.1"/>
    <property type="molecule type" value="Genomic_DNA"/>
</dbReference>
<keyword evidence="3" id="KW-1185">Reference proteome</keyword>
<keyword evidence="1" id="KW-0472">Membrane</keyword>
<accession>A0AAD6Z1B7</accession>
<feature type="transmembrane region" description="Helical" evidence="1">
    <location>
        <begin position="253"/>
        <end position="276"/>
    </location>
</feature>
<keyword evidence="1" id="KW-0812">Transmembrane</keyword>
<sequence length="289" mass="32282">MEILNFYPLLRLSPPHITLDLYSFKAHSTSRIDHNASSFCRIVKAATKKIEDFYDMASGTKPVPLPVWDTESEPWDTGLPYVDRGPRTESKLKVWSPGMEYGLTRLCMDIVIFTPCADQEQPAPPFRLEGLQPLILPTVVSESKSPSPLYPEMRRPCAAFNRAMWTQTPEGVNKLPTHVPARLCAPDVGEDGWKSMTKNDLPKNWPLFFDQAIRILLETRSFKNPPHSSNIREFAVATGSHRVAFRHAGPGGYVIMVAVAVAAAFLSQGSLATIFCRTSMHKAILESKI</sequence>
<evidence type="ECO:0000313" key="3">
    <source>
        <dbReference type="Proteomes" id="UP001218218"/>
    </source>
</evidence>
<protein>
    <submittedName>
        <fullName evidence="2">Uncharacterized protein</fullName>
    </submittedName>
</protein>
<keyword evidence="1" id="KW-1133">Transmembrane helix</keyword>
<proteinExistence type="predicted"/>
<name>A0AAD6Z1B7_9AGAR</name>